<keyword evidence="4" id="KW-1185">Reference proteome</keyword>
<evidence type="ECO:0000259" key="2">
    <source>
        <dbReference type="Pfam" id="PF14129"/>
    </source>
</evidence>
<dbReference type="InterPro" id="IPR025381">
    <property type="entry name" value="DUF4296"/>
</dbReference>
<proteinExistence type="predicted"/>
<evidence type="ECO:0000313" key="3">
    <source>
        <dbReference type="EMBL" id="MFD1094302.1"/>
    </source>
</evidence>
<feature type="compositionally biased region" description="Basic and acidic residues" evidence="1">
    <location>
        <begin position="117"/>
        <end position="135"/>
    </location>
</feature>
<organism evidence="3 4">
    <name type="scientific">Salegentibacter chungangensis</name>
    <dbReference type="NCBI Taxonomy" id="1335724"/>
    <lineage>
        <taxon>Bacteria</taxon>
        <taxon>Pseudomonadati</taxon>
        <taxon>Bacteroidota</taxon>
        <taxon>Flavobacteriia</taxon>
        <taxon>Flavobacteriales</taxon>
        <taxon>Flavobacteriaceae</taxon>
        <taxon>Salegentibacter</taxon>
    </lineage>
</organism>
<gene>
    <name evidence="3" type="ORF">ACFQ3Q_00945</name>
</gene>
<feature type="region of interest" description="Disordered" evidence="1">
    <location>
        <begin position="117"/>
        <end position="165"/>
    </location>
</feature>
<evidence type="ECO:0000256" key="1">
    <source>
        <dbReference type="SAM" id="MobiDB-lite"/>
    </source>
</evidence>
<dbReference type="Proteomes" id="UP001597131">
    <property type="component" value="Unassembled WGS sequence"/>
</dbReference>
<dbReference type="Pfam" id="PF14129">
    <property type="entry name" value="DUF4296"/>
    <property type="match status" value="1"/>
</dbReference>
<dbReference type="PROSITE" id="PS51257">
    <property type="entry name" value="PROKAR_LIPOPROTEIN"/>
    <property type="match status" value="1"/>
</dbReference>
<feature type="domain" description="DUF4296" evidence="2">
    <location>
        <begin position="27"/>
        <end position="109"/>
    </location>
</feature>
<dbReference type="RefSeq" id="WP_380742029.1">
    <property type="nucleotide sequence ID" value="NZ_JBHTLI010000001.1"/>
</dbReference>
<accession>A0ABW3NPG1</accession>
<sequence>MKRKALNIVTTVLLFASCQNVEKVEKPKDLLPEDKMVEVLIDLSIINSARNYNKQQFEEFGIDPDQYVFDKHGVDSLQFERSNNYYSDNYSTYEDIYSRVKDSLQLKKSKLDSLRTAEEKMKDTIPADDRKRDSLDQVPPDIQRSRTGAMYKDSLVAPPSVEDIQ</sequence>
<comment type="caution">
    <text evidence="3">The sequence shown here is derived from an EMBL/GenBank/DDBJ whole genome shotgun (WGS) entry which is preliminary data.</text>
</comment>
<evidence type="ECO:0000313" key="4">
    <source>
        <dbReference type="Proteomes" id="UP001597131"/>
    </source>
</evidence>
<dbReference type="EMBL" id="JBHTLI010000001">
    <property type="protein sequence ID" value="MFD1094302.1"/>
    <property type="molecule type" value="Genomic_DNA"/>
</dbReference>
<reference evidence="4" key="1">
    <citation type="journal article" date="2019" name="Int. J. Syst. Evol. Microbiol.">
        <title>The Global Catalogue of Microorganisms (GCM) 10K type strain sequencing project: providing services to taxonomists for standard genome sequencing and annotation.</title>
        <authorList>
            <consortium name="The Broad Institute Genomics Platform"/>
            <consortium name="The Broad Institute Genome Sequencing Center for Infectious Disease"/>
            <person name="Wu L."/>
            <person name="Ma J."/>
        </authorList>
    </citation>
    <scope>NUCLEOTIDE SEQUENCE [LARGE SCALE GENOMIC DNA]</scope>
    <source>
        <strain evidence="4">CCUG 64793</strain>
    </source>
</reference>
<protein>
    <submittedName>
        <fullName evidence="3">DUF4296 domain-containing protein</fullName>
    </submittedName>
</protein>
<name>A0ABW3NPG1_9FLAO</name>